<dbReference type="Gene3D" id="3.40.50.300">
    <property type="entry name" value="P-loop containing nucleotide triphosphate hydrolases"/>
    <property type="match status" value="1"/>
</dbReference>
<keyword evidence="4" id="KW-0342">GTP-binding</keyword>
<accession>A0A4U0XIU5</accession>
<dbReference type="AlphaFoldDB" id="A0A4U0XIU5"/>
<feature type="region of interest" description="Disordered" evidence="5">
    <location>
        <begin position="29"/>
        <end position="50"/>
    </location>
</feature>
<dbReference type="GO" id="GO:0046872">
    <property type="term" value="F:metal ion binding"/>
    <property type="evidence" value="ECO:0007669"/>
    <property type="project" value="UniProtKB-KW"/>
</dbReference>
<organism evidence="7 8">
    <name type="scientific">Cryomyces minteri</name>
    <dbReference type="NCBI Taxonomy" id="331657"/>
    <lineage>
        <taxon>Eukaryota</taxon>
        <taxon>Fungi</taxon>
        <taxon>Dikarya</taxon>
        <taxon>Ascomycota</taxon>
        <taxon>Pezizomycotina</taxon>
        <taxon>Dothideomycetes</taxon>
        <taxon>Dothideomycetes incertae sedis</taxon>
        <taxon>Cryomyces</taxon>
    </lineage>
</organism>
<evidence type="ECO:0000256" key="1">
    <source>
        <dbReference type="ARBA" id="ARBA00022723"/>
    </source>
</evidence>
<dbReference type="GO" id="GO:0005525">
    <property type="term" value="F:GTP binding"/>
    <property type="evidence" value="ECO:0007669"/>
    <property type="project" value="UniProtKB-KW"/>
</dbReference>
<dbReference type="OrthoDB" id="391988at2759"/>
<keyword evidence="2" id="KW-0547">Nucleotide-binding</keyword>
<evidence type="ECO:0000256" key="5">
    <source>
        <dbReference type="SAM" id="MobiDB-lite"/>
    </source>
</evidence>
<dbReference type="GO" id="GO:0005739">
    <property type="term" value="C:mitochondrion"/>
    <property type="evidence" value="ECO:0007669"/>
    <property type="project" value="TreeGrafter"/>
</dbReference>
<dbReference type="PANTHER" id="PTHR46498:SF1">
    <property type="entry name" value="GTP-BINDING PROTEIN 8"/>
    <property type="match status" value="1"/>
</dbReference>
<dbReference type="PROSITE" id="PS51706">
    <property type="entry name" value="G_ENGB"/>
    <property type="match status" value="1"/>
</dbReference>
<evidence type="ECO:0000313" key="7">
    <source>
        <dbReference type="EMBL" id="TKA77074.1"/>
    </source>
</evidence>
<dbReference type="InterPro" id="IPR006073">
    <property type="entry name" value="GTP-bd"/>
</dbReference>
<dbReference type="SUPFAM" id="SSF52540">
    <property type="entry name" value="P-loop containing nucleoside triphosphate hydrolases"/>
    <property type="match status" value="1"/>
</dbReference>
<keyword evidence="3" id="KW-0460">Magnesium</keyword>
<evidence type="ECO:0000259" key="6">
    <source>
        <dbReference type="PROSITE" id="PS51706"/>
    </source>
</evidence>
<protein>
    <recommendedName>
        <fullName evidence="6">EngB-type G domain-containing protein</fullName>
    </recommendedName>
</protein>
<keyword evidence="1" id="KW-0479">Metal-binding</keyword>
<dbReference type="Proteomes" id="UP000308768">
    <property type="component" value="Unassembled WGS sequence"/>
</dbReference>
<comment type="caution">
    <text evidence="7">The sequence shown here is derived from an EMBL/GenBank/DDBJ whole genome shotgun (WGS) entry which is preliminary data.</text>
</comment>
<evidence type="ECO:0000256" key="2">
    <source>
        <dbReference type="ARBA" id="ARBA00022741"/>
    </source>
</evidence>
<feature type="region of interest" description="Disordered" evidence="5">
    <location>
        <begin position="135"/>
        <end position="162"/>
    </location>
</feature>
<dbReference type="InterPro" id="IPR030393">
    <property type="entry name" value="G_ENGB_dom"/>
</dbReference>
<dbReference type="InterPro" id="IPR052279">
    <property type="entry name" value="EngB_GTPase"/>
</dbReference>
<gene>
    <name evidence="7" type="ORF">B0A49_07484</name>
</gene>
<dbReference type="CDD" id="cd01876">
    <property type="entry name" value="YihA_EngB"/>
    <property type="match status" value="1"/>
</dbReference>
<dbReference type="PANTHER" id="PTHR46498">
    <property type="entry name" value="GTP-BINDING PROTEIN 8"/>
    <property type="match status" value="1"/>
</dbReference>
<keyword evidence="8" id="KW-1185">Reference proteome</keyword>
<name>A0A4U0XIU5_9PEZI</name>
<evidence type="ECO:0000256" key="4">
    <source>
        <dbReference type="ARBA" id="ARBA00023134"/>
    </source>
</evidence>
<dbReference type="Pfam" id="PF01926">
    <property type="entry name" value="MMR_HSR1"/>
    <property type="match status" value="1"/>
</dbReference>
<dbReference type="InterPro" id="IPR027417">
    <property type="entry name" value="P-loop_NTPase"/>
</dbReference>
<reference evidence="7 8" key="1">
    <citation type="submission" date="2017-03" db="EMBL/GenBank/DDBJ databases">
        <title>Genomes of endolithic fungi from Antarctica.</title>
        <authorList>
            <person name="Coleine C."/>
            <person name="Masonjones S."/>
            <person name="Stajich J.E."/>
        </authorList>
    </citation>
    <scope>NUCLEOTIDE SEQUENCE [LARGE SCALE GENOMIC DNA]</scope>
    <source>
        <strain evidence="7 8">CCFEE 5187</strain>
    </source>
</reference>
<feature type="domain" description="EngB-type G" evidence="6">
    <location>
        <begin position="100"/>
        <end position="325"/>
    </location>
</feature>
<dbReference type="PRINTS" id="PR00326">
    <property type="entry name" value="GTP1OBG"/>
</dbReference>
<evidence type="ECO:0000313" key="8">
    <source>
        <dbReference type="Proteomes" id="UP000308768"/>
    </source>
</evidence>
<proteinExistence type="predicted"/>
<dbReference type="STRING" id="331657.A0A4U0XIU5"/>
<dbReference type="EMBL" id="NAJN01000205">
    <property type="protein sequence ID" value="TKA77074.1"/>
    <property type="molecule type" value="Genomic_DNA"/>
</dbReference>
<sequence length="356" mass="38639">MSCCIPNNRSARQLFPLVSTQLRSYSAAGASSRLPTGTTPRAPQPSSPAPLSLSGNLLHCYWDTNPPTPQQLHYADHFFNASTPEFLFSTVNFRSFPLSSTPEVAFLGRSNVGKSSLLNALLGRTTQKLAHVSSKPGRTRSMNAFGVGGGGGGTRDKKDRGGRVIKGGEGERWIGRGGVVIVDMPGYGKGSRREWGEEITKYLIGRQQLRRTYLLVDAEHGLKPADAQLLSTLRGHGIQHQIILSKADKILYPSPRTPAPEQLQQNLLKLRAICDGIREQVQPKDERGPKALGEIICCSAEKSVERGKKLGMDGVRWAVLSATGLDSDASGKKRSFDMDDYTGFPLTNSRADALVP</sequence>
<evidence type="ECO:0000256" key="3">
    <source>
        <dbReference type="ARBA" id="ARBA00022842"/>
    </source>
</evidence>